<dbReference type="CDD" id="cd12183">
    <property type="entry name" value="LDH_like_2"/>
    <property type="match status" value="1"/>
</dbReference>
<dbReference type="PANTHER" id="PTHR43026">
    <property type="entry name" value="2-HYDROXYACID DEHYDROGENASE HOMOLOG 1-RELATED"/>
    <property type="match status" value="1"/>
</dbReference>
<sequence>MKNDQPLKQCQMIIFSAQNHDRQFFDKINRQQFTTQGFILSYYKASLTKTSVNLAQGSDAVCIFVNDQLDGSILKQLSELGVRAVLLRCAGFDNIDLQAAKKLGLFVARVPEYSPGSVAEHTIALIMTLTRHIHRTDRRVREGNFALDGLLGKTVQGKTVGIIGTGKIGLMTARILKGFGCHLLGYDTTQTSSFREIGHYVELDTLLSQADIVSLHCPLIKSTHHLINEKTLAHMKRGAMLVNTSRGEIVDTSAIITALKSQQLGGFAIDVYEREAPLFFRDHSSEIIDDEVFQCLISFPNVIMTGHQGFFTEEALSEIVTVTLQNLQCFAESRLCQNVLE</sequence>
<dbReference type="InterPro" id="IPR006140">
    <property type="entry name" value="D-isomer_DH_NAD-bd"/>
</dbReference>
<keyword evidence="2 4" id="KW-0560">Oxidoreductase</keyword>
<dbReference type="AlphaFoldDB" id="A0A2D3TGN7"/>
<dbReference type="Proteomes" id="UP000229055">
    <property type="component" value="Chromosome"/>
</dbReference>
<reference evidence="8" key="1">
    <citation type="submission" date="2016-10" db="EMBL/GenBank/DDBJ databases">
        <authorList>
            <person name="Chevignon G."/>
        </authorList>
    </citation>
    <scope>NUCLEOTIDE SEQUENCE [LARGE SCALE GENOMIC DNA]</scope>
    <source>
        <strain evidence="8">ZA17</strain>
    </source>
</reference>
<dbReference type="InterPro" id="IPR029753">
    <property type="entry name" value="D-isomer_DH_CS"/>
</dbReference>
<dbReference type="PROSITE" id="PS00065">
    <property type="entry name" value="D_2_HYDROXYACID_DH_1"/>
    <property type="match status" value="1"/>
</dbReference>
<reference evidence="8" key="2">
    <citation type="submission" date="2017-11" db="EMBL/GenBank/DDBJ databases">
        <title>PacBio sequencing of new strain of the secondary endosymbiont Candidatus Hamiltonella defensa.</title>
        <authorList>
            <person name="Strand M.R."/>
            <person name="Oliver K."/>
        </authorList>
    </citation>
    <scope>NUCLEOTIDE SEQUENCE [LARGE SCALE GENOMIC DNA]</scope>
    <source>
        <strain evidence="8">ZA17</strain>
    </source>
</reference>
<proteinExistence type="inferred from homology"/>
<dbReference type="InterPro" id="IPR006139">
    <property type="entry name" value="D-isomer_2_OHA_DH_cat_dom"/>
</dbReference>
<dbReference type="EMBL" id="CP017613">
    <property type="protein sequence ID" value="ATW34661.1"/>
    <property type="molecule type" value="Genomic_DNA"/>
</dbReference>
<dbReference type="PROSITE" id="PS00670">
    <property type="entry name" value="D_2_HYDROXYACID_DH_2"/>
    <property type="match status" value="1"/>
</dbReference>
<dbReference type="GO" id="GO:0004617">
    <property type="term" value="F:phosphoglycerate dehydrogenase activity"/>
    <property type="evidence" value="ECO:0007669"/>
    <property type="project" value="UniProtKB-ARBA"/>
</dbReference>
<evidence type="ECO:0000256" key="1">
    <source>
        <dbReference type="ARBA" id="ARBA00005854"/>
    </source>
</evidence>
<dbReference type="Gene3D" id="3.40.50.720">
    <property type="entry name" value="NAD(P)-binding Rossmann-like Domain"/>
    <property type="match status" value="2"/>
</dbReference>
<dbReference type="InterPro" id="IPR058205">
    <property type="entry name" value="D-LDH-like"/>
</dbReference>
<evidence type="ECO:0000313" key="7">
    <source>
        <dbReference type="EMBL" id="ATW34661.1"/>
    </source>
</evidence>
<dbReference type="GO" id="GO:0005829">
    <property type="term" value="C:cytosol"/>
    <property type="evidence" value="ECO:0007669"/>
    <property type="project" value="UniProtKB-ARBA"/>
</dbReference>
<dbReference type="GO" id="GO:0051287">
    <property type="term" value="F:NAD binding"/>
    <property type="evidence" value="ECO:0007669"/>
    <property type="project" value="InterPro"/>
</dbReference>
<dbReference type="Pfam" id="PF02826">
    <property type="entry name" value="2-Hacid_dh_C"/>
    <property type="match status" value="1"/>
</dbReference>
<dbReference type="InterPro" id="IPR029752">
    <property type="entry name" value="D-isomer_DH_CS1"/>
</dbReference>
<dbReference type="GO" id="GO:0006564">
    <property type="term" value="P:L-serine biosynthetic process"/>
    <property type="evidence" value="ECO:0007669"/>
    <property type="project" value="UniProtKB-ARBA"/>
</dbReference>
<dbReference type="GO" id="GO:0008720">
    <property type="term" value="F:D-lactate dehydrogenase (NAD+) activity"/>
    <property type="evidence" value="ECO:0007669"/>
    <property type="project" value="TreeGrafter"/>
</dbReference>
<keyword evidence="3" id="KW-0520">NAD</keyword>
<evidence type="ECO:0000313" key="8">
    <source>
        <dbReference type="Proteomes" id="UP000229055"/>
    </source>
</evidence>
<comment type="similarity">
    <text evidence="1 4">Belongs to the D-isomer specific 2-hydroxyacid dehydrogenase family.</text>
</comment>
<dbReference type="FunFam" id="3.40.50.720:FF:000041">
    <property type="entry name" value="D-3-phosphoglycerate dehydrogenase"/>
    <property type="match status" value="1"/>
</dbReference>
<dbReference type="SUPFAM" id="SSF51735">
    <property type="entry name" value="NAD(P)-binding Rossmann-fold domains"/>
    <property type="match status" value="1"/>
</dbReference>
<organism evidence="7 8">
    <name type="scientific">Candidatus Williamhamiltonella defendens</name>
    <dbReference type="NCBI Taxonomy" id="138072"/>
    <lineage>
        <taxon>Bacteria</taxon>
        <taxon>Pseudomonadati</taxon>
        <taxon>Pseudomonadota</taxon>
        <taxon>Gammaproteobacteria</taxon>
        <taxon>Enterobacterales</taxon>
        <taxon>Enterobacteriaceae</taxon>
        <taxon>aphid secondary symbionts</taxon>
        <taxon>Candidatus Williamhamiltonella</taxon>
    </lineage>
</organism>
<dbReference type="SUPFAM" id="SSF52283">
    <property type="entry name" value="Formate/glycerate dehydrogenase catalytic domain-like"/>
    <property type="match status" value="1"/>
</dbReference>
<evidence type="ECO:0000259" key="6">
    <source>
        <dbReference type="Pfam" id="PF02826"/>
    </source>
</evidence>
<accession>A0A2D3TGN7</accession>
<dbReference type="PROSITE" id="PS00671">
    <property type="entry name" value="D_2_HYDROXYACID_DH_3"/>
    <property type="match status" value="1"/>
</dbReference>
<dbReference type="Pfam" id="PF00389">
    <property type="entry name" value="2-Hacid_dh"/>
    <property type="match status" value="1"/>
</dbReference>
<evidence type="ECO:0000256" key="4">
    <source>
        <dbReference type="RuleBase" id="RU003719"/>
    </source>
</evidence>
<name>A0A2D3TGN7_9ENTR</name>
<protein>
    <submittedName>
        <fullName evidence="7">Hydroxyacid dehydrogenase</fullName>
    </submittedName>
</protein>
<evidence type="ECO:0000256" key="2">
    <source>
        <dbReference type="ARBA" id="ARBA00023002"/>
    </source>
</evidence>
<feature type="domain" description="D-isomer specific 2-hydroxyacid dehydrogenase catalytic" evidence="5">
    <location>
        <begin position="18"/>
        <end position="340"/>
    </location>
</feature>
<dbReference type="GO" id="GO:0047545">
    <property type="term" value="F:(S)-2-hydroxyglutarate dehydrogenase activity"/>
    <property type="evidence" value="ECO:0007669"/>
    <property type="project" value="UniProtKB-ARBA"/>
</dbReference>
<evidence type="ECO:0000259" key="5">
    <source>
        <dbReference type="Pfam" id="PF00389"/>
    </source>
</evidence>
<dbReference type="InterPro" id="IPR036291">
    <property type="entry name" value="NAD(P)-bd_dom_sf"/>
</dbReference>
<evidence type="ECO:0000256" key="3">
    <source>
        <dbReference type="ARBA" id="ARBA00023027"/>
    </source>
</evidence>
<feature type="domain" description="D-isomer specific 2-hydroxyacid dehydrogenase NAD-binding" evidence="6">
    <location>
        <begin position="123"/>
        <end position="309"/>
    </location>
</feature>
<gene>
    <name evidence="7" type="ORF">BJP43_04750</name>
</gene>
<dbReference type="PANTHER" id="PTHR43026:SF1">
    <property type="entry name" value="2-HYDROXYACID DEHYDROGENASE HOMOLOG 1-RELATED"/>
    <property type="match status" value="1"/>
</dbReference>